<evidence type="ECO:0000256" key="9">
    <source>
        <dbReference type="SAM" id="Phobius"/>
    </source>
</evidence>
<evidence type="ECO:0000256" key="7">
    <source>
        <dbReference type="ARBA" id="ARBA00029447"/>
    </source>
</evidence>
<dbReference type="GO" id="GO:0006935">
    <property type="term" value="P:chemotaxis"/>
    <property type="evidence" value="ECO:0007669"/>
    <property type="project" value="InterPro"/>
</dbReference>
<dbReference type="EMBL" id="FIZX01000005">
    <property type="protein sequence ID" value="CZF84491.1"/>
    <property type="molecule type" value="Genomic_DNA"/>
</dbReference>
<evidence type="ECO:0000313" key="13">
    <source>
        <dbReference type="Proteomes" id="UP000071641"/>
    </source>
</evidence>
<evidence type="ECO:0000256" key="3">
    <source>
        <dbReference type="ARBA" id="ARBA00022692"/>
    </source>
</evidence>
<keyword evidence="6 8" id="KW-0807">Transducer</keyword>
<keyword evidence="4 9" id="KW-1133">Transmembrane helix</keyword>
<feature type="domain" description="T-SNARE coiled-coil homology" evidence="11">
    <location>
        <begin position="473"/>
        <end position="535"/>
    </location>
</feature>
<evidence type="ECO:0000259" key="10">
    <source>
        <dbReference type="PROSITE" id="PS50111"/>
    </source>
</evidence>
<dbReference type="GO" id="GO:0004888">
    <property type="term" value="F:transmembrane signaling receptor activity"/>
    <property type="evidence" value="ECO:0007669"/>
    <property type="project" value="InterPro"/>
</dbReference>
<dbReference type="Pfam" id="PF00015">
    <property type="entry name" value="MCPsignal"/>
    <property type="match status" value="1"/>
</dbReference>
<feature type="transmembrane region" description="Helical" evidence="9">
    <location>
        <begin position="206"/>
        <end position="231"/>
    </location>
</feature>
<dbReference type="RefSeq" id="WP_231870182.1">
    <property type="nucleotide sequence ID" value="NZ_FIZX01000005.1"/>
</dbReference>
<keyword evidence="5 9" id="KW-0472">Membrane</keyword>
<dbReference type="Proteomes" id="UP000071641">
    <property type="component" value="Unassembled WGS sequence"/>
</dbReference>
<evidence type="ECO:0000256" key="6">
    <source>
        <dbReference type="ARBA" id="ARBA00023224"/>
    </source>
</evidence>
<protein>
    <submittedName>
        <fullName evidence="12">Methyl-accepting chemotaxis protein PctC</fullName>
    </submittedName>
</protein>
<evidence type="ECO:0000313" key="12">
    <source>
        <dbReference type="EMBL" id="CZF84491.1"/>
    </source>
</evidence>
<name>A0A128FDZ0_9GAMM</name>
<dbReference type="FunFam" id="1.10.287.950:FF:000001">
    <property type="entry name" value="Methyl-accepting chemotaxis sensory transducer"/>
    <property type="match status" value="1"/>
</dbReference>
<dbReference type="PROSITE" id="PS50192">
    <property type="entry name" value="T_SNARE"/>
    <property type="match status" value="1"/>
</dbReference>
<comment type="subcellular location">
    <subcellularLocation>
        <location evidence="1">Cell inner membrane</location>
        <topology evidence="1">Multi-pass membrane protein</topology>
    </subcellularLocation>
</comment>
<keyword evidence="2" id="KW-1003">Cell membrane</keyword>
<accession>A0A128FDZ0</accession>
<dbReference type="PANTHER" id="PTHR32089:SF119">
    <property type="entry name" value="METHYL-ACCEPTING CHEMOTAXIS PROTEIN CTPL"/>
    <property type="match status" value="1"/>
</dbReference>
<feature type="transmembrane region" description="Helical" evidence="9">
    <location>
        <begin position="12"/>
        <end position="32"/>
    </location>
</feature>
<dbReference type="PRINTS" id="PR00260">
    <property type="entry name" value="CHEMTRNSDUCR"/>
</dbReference>
<keyword evidence="3 9" id="KW-0812">Transmembrane</keyword>
<dbReference type="AlphaFoldDB" id="A0A128FDZ0"/>
<dbReference type="InterPro" id="IPR004089">
    <property type="entry name" value="MCPsignal_dom"/>
</dbReference>
<evidence type="ECO:0000259" key="11">
    <source>
        <dbReference type="PROSITE" id="PS50192"/>
    </source>
</evidence>
<dbReference type="GO" id="GO:0005886">
    <property type="term" value="C:plasma membrane"/>
    <property type="evidence" value="ECO:0007669"/>
    <property type="project" value="UniProtKB-SubCell"/>
</dbReference>
<evidence type="ECO:0000256" key="8">
    <source>
        <dbReference type="PROSITE-ProRule" id="PRU00284"/>
    </source>
</evidence>
<dbReference type="InterPro" id="IPR000727">
    <property type="entry name" value="T_SNARE_dom"/>
</dbReference>
<dbReference type="PROSITE" id="PS50111">
    <property type="entry name" value="CHEMOTAXIS_TRANSDUC_2"/>
    <property type="match status" value="1"/>
</dbReference>
<dbReference type="SUPFAM" id="SSF58104">
    <property type="entry name" value="Methyl-accepting chemotaxis protein (MCP) signaling domain"/>
    <property type="match status" value="1"/>
</dbReference>
<keyword evidence="2" id="KW-0997">Cell inner membrane</keyword>
<comment type="similarity">
    <text evidence="7">Belongs to the methyl-accepting chemotaxis (MCP) protein family.</text>
</comment>
<evidence type="ECO:0000256" key="2">
    <source>
        <dbReference type="ARBA" id="ARBA00022519"/>
    </source>
</evidence>
<feature type="domain" description="Methyl-accepting transducer" evidence="10">
    <location>
        <begin position="286"/>
        <end position="522"/>
    </location>
</feature>
<organism evidence="12 13">
    <name type="scientific">Grimontia celer</name>
    <dbReference type="NCBI Taxonomy" id="1796497"/>
    <lineage>
        <taxon>Bacteria</taxon>
        <taxon>Pseudomonadati</taxon>
        <taxon>Pseudomonadota</taxon>
        <taxon>Gammaproteobacteria</taxon>
        <taxon>Vibrionales</taxon>
        <taxon>Vibrionaceae</taxon>
        <taxon>Grimontia</taxon>
    </lineage>
</organism>
<gene>
    <name evidence="12" type="primary">pctC_7</name>
    <name evidence="12" type="ORF">GCE9029_04437</name>
</gene>
<dbReference type="SMART" id="SM00283">
    <property type="entry name" value="MA"/>
    <property type="match status" value="1"/>
</dbReference>
<dbReference type="Gene3D" id="1.10.287.950">
    <property type="entry name" value="Methyl-accepting chemotaxis protein"/>
    <property type="match status" value="1"/>
</dbReference>
<reference evidence="13" key="1">
    <citation type="submission" date="2016-02" db="EMBL/GenBank/DDBJ databases">
        <authorList>
            <person name="Rodrigo-Torres Lidia"/>
            <person name="Arahal R.David."/>
        </authorList>
    </citation>
    <scope>NUCLEOTIDE SEQUENCE [LARGE SCALE GENOMIC DNA]</scope>
    <source>
        <strain evidence="13">CECT 9029</strain>
    </source>
</reference>
<evidence type="ECO:0000256" key="1">
    <source>
        <dbReference type="ARBA" id="ARBA00004429"/>
    </source>
</evidence>
<dbReference type="CDD" id="cd11386">
    <property type="entry name" value="MCP_signal"/>
    <property type="match status" value="1"/>
</dbReference>
<dbReference type="InterPro" id="IPR004090">
    <property type="entry name" value="Chemotax_Me-accpt_rcpt"/>
</dbReference>
<dbReference type="PANTHER" id="PTHR32089">
    <property type="entry name" value="METHYL-ACCEPTING CHEMOTAXIS PROTEIN MCPB"/>
    <property type="match status" value="1"/>
</dbReference>
<sequence length="557" mass="59920">MSAKKMTIKQRLTMFVALVCGIQILVGAFVFYKLAYIESHVQGVAHRDIPVLESLSKATEHQVEQRVHYNKAFRYALEIGKEPNAQENYDKEKAYFYDLGTKVGEDLTKIKALFSDGMANGTAEEIAAFGAANEKVSAVEALHGKWTVHVDEVFTELDGGHFHEAELLDQVVGDEAEKITKSVDGLLSDLGKFTENAVLDIEEKAIILEMTVIGSVIVALLVAITIAKIILNRIYEGLSKVSAALKVQADGDFSKPTISDEPGIIGELQKNLEGTRQSTNSMIAKVAQEVSEAVHLLNESAQAVKHNSDAQSGEIMQVATAVNEMSATAQEIANNATQTQHATEEASSKSSECMRINDEAVSQTQQLIESLTQSSAALTELEKNSANITSVLDVIKGIAEQTNLLALNAAIEAARAGEQGRGFAVVADEVRSLAQRTHDSTSEIETMIAQLTSVTKDAVDTMQQSCEMGDKTIALSNQSADFLNQSSQATSTVTDMNLQVASAAEEQSGVVEEVNVNVNKISEMAEESAHQVANLVNATDKLNVIAKNLRSSVGMAS</sequence>
<keyword evidence="13" id="KW-1185">Reference proteome</keyword>
<dbReference type="GO" id="GO:0007165">
    <property type="term" value="P:signal transduction"/>
    <property type="evidence" value="ECO:0007669"/>
    <property type="project" value="UniProtKB-KW"/>
</dbReference>
<evidence type="ECO:0000256" key="5">
    <source>
        <dbReference type="ARBA" id="ARBA00023136"/>
    </source>
</evidence>
<dbReference type="STRING" id="1796497.GCE9029_04437"/>
<evidence type="ECO:0000256" key="4">
    <source>
        <dbReference type="ARBA" id="ARBA00022989"/>
    </source>
</evidence>
<proteinExistence type="inferred from homology"/>